<evidence type="ECO:0000256" key="1">
    <source>
        <dbReference type="SAM" id="MobiDB-lite"/>
    </source>
</evidence>
<dbReference type="EMBL" id="ML179035">
    <property type="protein sequence ID" value="THV08183.1"/>
    <property type="molecule type" value="Genomic_DNA"/>
</dbReference>
<keyword evidence="3" id="KW-1185">Reference proteome</keyword>
<reference evidence="2 3" key="1">
    <citation type="journal article" date="2019" name="Nat. Ecol. Evol.">
        <title>Megaphylogeny resolves global patterns of mushroom evolution.</title>
        <authorList>
            <person name="Varga T."/>
            <person name="Krizsan K."/>
            <person name="Foldi C."/>
            <person name="Dima B."/>
            <person name="Sanchez-Garcia M."/>
            <person name="Sanchez-Ramirez S."/>
            <person name="Szollosi G.J."/>
            <person name="Szarkandi J.G."/>
            <person name="Papp V."/>
            <person name="Albert L."/>
            <person name="Andreopoulos W."/>
            <person name="Angelini C."/>
            <person name="Antonin V."/>
            <person name="Barry K.W."/>
            <person name="Bougher N.L."/>
            <person name="Buchanan P."/>
            <person name="Buyck B."/>
            <person name="Bense V."/>
            <person name="Catcheside P."/>
            <person name="Chovatia M."/>
            <person name="Cooper J."/>
            <person name="Damon W."/>
            <person name="Desjardin D."/>
            <person name="Finy P."/>
            <person name="Geml J."/>
            <person name="Haridas S."/>
            <person name="Hughes K."/>
            <person name="Justo A."/>
            <person name="Karasinski D."/>
            <person name="Kautmanova I."/>
            <person name="Kiss B."/>
            <person name="Kocsube S."/>
            <person name="Kotiranta H."/>
            <person name="LaButti K.M."/>
            <person name="Lechner B.E."/>
            <person name="Liimatainen K."/>
            <person name="Lipzen A."/>
            <person name="Lukacs Z."/>
            <person name="Mihaltcheva S."/>
            <person name="Morgado L.N."/>
            <person name="Niskanen T."/>
            <person name="Noordeloos M.E."/>
            <person name="Ohm R.A."/>
            <person name="Ortiz-Santana B."/>
            <person name="Ovrebo C."/>
            <person name="Racz N."/>
            <person name="Riley R."/>
            <person name="Savchenko A."/>
            <person name="Shiryaev A."/>
            <person name="Soop K."/>
            <person name="Spirin V."/>
            <person name="Szebenyi C."/>
            <person name="Tomsovsky M."/>
            <person name="Tulloss R.E."/>
            <person name="Uehling J."/>
            <person name="Grigoriev I.V."/>
            <person name="Vagvolgyi C."/>
            <person name="Papp T."/>
            <person name="Martin F.M."/>
            <person name="Miettinen O."/>
            <person name="Hibbett D.S."/>
            <person name="Nagy L.G."/>
        </authorList>
    </citation>
    <scope>NUCLEOTIDE SEQUENCE [LARGE SCALE GENOMIC DNA]</scope>
    <source>
        <strain evidence="2 3">CBS 962.96</strain>
    </source>
</reference>
<evidence type="ECO:0000313" key="2">
    <source>
        <dbReference type="EMBL" id="THV08183.1"/>
    </source>
</evidence>
<feature type="compositionally biased region" description="Basic and acidic residues" evidence="1">
    <location>
        <begin position="77"/>
        <end position="98"/>
    </location>
</feature>
<gene>
    <name evidence="2" type="ORF">K435DRAFT_814689</name>
</gene>
<protein>
    <submittedName>
        <fullName evidence="2">Uncharacterized protein</fullName>
    </submittedName>
</protein>
<name>A0A4S8MXQ1_DENBC</name>
<feature type="region of interest" description="Disordered" evidence="1">
    <location>
        <begin position="1"/>
        <end position="273"/>
    </location>
</feature>
<feature type="compositionally biased region" description="Acidic residues" evidence="1">
    <location>
        <begin position="202"/>
        <end position="214"/>
    </location>
</feature>
<accession>A0A4S8MXQ1</accession>
<feature type="compositionally biased region" description="Low complexity" evidence="1">
    <location>
        <begin position="1"/>
        <end position="13"/>
    </location>
</feature>
<dbReference type="AlphaFoldDB" id="A0A4S8MXQ1"/>
<proteinExistence type="predicted"/>
<feature type="compositionally biased region" description="Acidic residues" evidence="1">
    <location>
        <begin position="99"/>
        <end position="110"/>
    </location>
</feature>
<sequence length="273" mass="30822">MSSYASIPSISSSHLNPPAAAQSNRVTFADGYNTSASPLDLHAELSPGPSRRTNRRNLGILKSPPIEDTNSSRRTKRTFDGYDQRDDGDNVKKTRVEGDEFIDGDEEAEWQYDSQPSHEQSRAFAKASKRGLADDYDDDSDIAVSKRQREKRARKVSADKSVDMDDIDEDMVVDEEDYGDYARTFSRGRKRDRAEAASSMGGDEENEDPEDIEEEIKLRGRKRRNQRKSDVAPSHSRGSKRHRDVEDEAGAEDSDDMRDQRWQGQKDWGGVGK</sequence>
<feature type="compositionally biased region" description="Acidic residues" evidence="1">
    <location>
        <begin position="164"/>
        <end position="179"/>
    </location>
</feature>
<feature type="compositionally biased region" description="Basic residues" evidence="1">
    <location>
        <begin position="146"/>
        <end position="155"/>
    </location>
</feature>
<evidence type="ECO:0000313" key="3">
    <source>
        <dbReference type="Proteomes" id="UP000297245"/>
    </source>
</evidence>
<dbReference type="Proteomes" id="UP000297245">
    <property type="component" value="Unassembled WGS sequence"/>
</dbReference>
<feature type="compositionally biased region" description="Polar residues" evidence="1">
    <location>
        <begin position="21"/>
        <end position="37"/>
    </location>
</feature>
<organism evidence="2 3">
    <name type="scientific">Dendrothele bispora (strain CBS 962.96)</name>
    <dbReference type="NCBI Taxonomy" id="1314807"/>
    <lineage>
        <taxon>Eukaryota</taxon>
        <taxon>Fungi</taxon>
        <taxon>Dikarya</taxon>
        <taxon>Basidiomycota</taxon>
        <taxon>Agaricomycotina</taxon>
        <taxon>Agaricomycetes</taxon>
        <taxon>Agaricomycetidae</taxon>
        <taxon>Agaricales</taxon>
        <taxon>Agaricales incertae sedis</taxon>
        <taxon>Dendrothele</taxon>
    </lineage>
</organism>
<feature type="compositionally biased region" description="Acidic residues" evidence="1">
    <location>
        <begin position="246"/>
        <end position="256"/>
    </location>
</feature>
<dbReference type="OrthoDB" id="9451547at2759"/>